<organism evidence="15 16">
    <name type="scientific">Cylicocyclus nassatus</name>
    <name type="common">Nematode worm</name>
    <dbReference type="NCBI Taxonomy" id="53992"/>
    <lineage>
        <taxon>Eukaryota</taxon>
        <taxon>Metazoa</taxon>
        <taxon>Ecdysozoa</taxon>
        <taxon>Nematoda</taxon>
        <taxon>Chromadorea</taxon>
        <taxon>Rhabditida</taxon>
        <taxon>Rhabditina</taxon>
        <taxon>Rhabditomorpha</taxon>
        <taxon>Strongyloidea</taxon>
        <taxon>Strongylidae</taxon>
        <taxon>Cylicocyclus</taxon>
    </lineage>
</organism>
<keyword evidence="6 14" id="KW-0812">Transmembrane</keyword>
<dbReference type="GO" id="GO:0005789">
    <property type="term" value="C:endoplasmic reticulum membrane"/>
    <property type="evidence" value="ECO:0007669"/>
    <property type="project" value="UniProtKB-SubCell"/>
</dbReference>
<comment type="function">
    <text evidence="14">Catalyzes the third of the four reactions of the long-chain fatty acids elongation cycle. This endoplasmic reticulum-bound enzymatic process, allows the addition of two carbons to the chain of long- and very long-chain fatty acids/VLCFAs per cycle. This enzyme catalyzes the dehydration of the 3-hydroxyacyl-CoA intermediate into trans-2,3-enoyl-CoA, within each cycle of fatty acid elongation. Thereby, it participates to the production of VLCFAs of different chain lengths that are involved in multiple biological processes as precursors of membrane lipids and lipid mediators.</text>
</comment>
<keyword evidence="11 14" id="KW-0275">Fatty acid biosynthesis</keyword>
<comment type="subcellular location">
    <subcellularLocation>
        <location evidence="14">Endoplasmic reticulum membrane</location>
        <topology evidence="14">Multi-pass membrane protein</topology>
    </subcellularLocation>
    <subcellularLocation>
        <location evidence="1">Membrane</location>
        <topology evidence="1">Multi-pass membrane protein</topology>
    </subcellularLocation>
</comment>
<comment type="pathway">
    <text evidence="2 14">Lipid metabolism; fatty acid biosynthesis.</text>
</comment>
<dbReference type="Pfam" id="PF04387">
    <property type="entry name" value="PTPLA"/>
    <property type="match status" value="1"/>
</dbReference>
<keyword evidence="10 14" id="KW-0472">Membrane</keyword>
<keyword evidence="7 14" id="KW-0276">Fatty acid metabolism</keyword>
<comment type="caution">
    <text evidence="14">Lacks conserved residue(s) required for the propagation of feature annotation.</text>
</comment>
<sequence length="281" mass="32060">MGAKPVFSHVLLPIQIIFQLSNDTAYLQIDSRPYSVVSHMVKPAKRSPYLSLYIFLYNVTLFLIHLVIFVKIVNACMAGKFYYVDHFPLFCIGTTAQLLDIIHGLLGITTTSIVAGLIQSAGCFERRSKEVVKERPFGDAEVCGRLAMLFIIEGNPTIHDQITTPILLFAWVLIELFRYPYYALRAWDIEVYPMTWLRYSAWIPLYPLGLLMEWISQVTSIRYYYESGTSLTIPYTDVKLNIGVLLALLAFVCMPFIAQTLLGHMIRQRKNKLGGDKTKTN</sequence>
<comment type="similarity">
    <text evidence="3 14">Belongs to the very long-chain fatty acids dehydratase HACD family.</text>
</comment>
<keyword evidence="12 14" id="KW-0456">Lyase</keyword>
<gene>
    <name evidence="15" type="ORF">CYNAS_LOCUS8577</name>
</gene>
<dbReference type="EC" id="4.2.1.134" evidence="4 14"/>
<evidence type="ECO:0000256" key="10">
    <source>
        <dbReference type="ARBA" id="ARBA00023136"/>
    </source>
</evidence>
<comment type="catalytic activity">
    <reaction evidence="13 14">
        <text>a very-long-chain (3R)-3-hydroxyacyl-CoA = a very-long-chain (2E)-enoyl-CoA + H2O</text>
        <dbReference type="Rhea" id="RHEA:45812"/>
        <dbReference type="ChEBI" id="CHEBI:15377"/>
        <dbReference type="ChEBI" id="CHEBI:83728"/>
        <dbReference type="ChEBI" id="CHEBI:85440"/>
        <dbReference type="EC" id="4.2.1.134"/>
    </reaction>
</comment>
<name>A0AA36GR32_CYLNA</name>
<evidence type="ECO:0000256" key="3">
    <source>
        <dbReference type="ARBA" id="ARBA00007811"/>
    </source>
</evidence>
<proteinExistence type="inferred from homology"/>
<accession>A0AA36GR32</accession>
<reference evidence="15" key="1">
    <citation type="submission" date="2023-07" db="EMBL/GenBank/DDBJ databases">
        <authorList>
            <consortium name="CYATHOMIX"/>
        </authorList>
    </citation>
    <scope>NUCLEOTIDE SEQUENCE</scope>
    <source>
        <strain evidence="15">N/A</strain>
    </source>
</reference>
<protein>
    <recommendedName>
        <fullName evidence="4 14">Very-long-chain (3R)-3-hydroxyacyl-CoA dehydratase</fullName>
        <ecNumber evidence="4 14">4.2.1.134</ecNumber>
    </recommendedName>
</protein>
<keyword evidence="8 14" id="KW-1133">Transmembrane helix</keyword>
<dbReference type="GO" id="GO:0102158">
    <property type="term" value="F:very-long-chain (3R)-3-hydroxyacyl-CoA dehydratase activity"/>
    <property type="evidence" value="ECO:0007669"/>
    <property type="project" value="UniProtKB-EC"/>
</dbReference>
<evidence type="ECO:0000256" key="5">
    <source>
        <dbReference type="ARBA" id="ARBA00022516"/>
    </source>
</evidence>
<keyword evidence="14" id="KW-0256">Endoplasmic reticulum</keyword>
<evidence type="ECO:0000256" key="6">
    <source>
        <dbReference type="ARBA" id="ARBA00022692"/>
    </source>
</evidence>
<dbReference type="PANTHER" id="PTHR11035:SF3">
    <property type="entry name" value="VERY-LONG-CHAIN (3R)-3-HYDROXYACYL-COA DEHYDRATASE"/>
    <property type="match status" value="1"/>
</dbReference>
<evidence type="ECO:0000256" key="7">
    <source>
        <dbReference type="ARBA" id="ARBA00022832"/>
    </source>
</evidence>
<keyword evidence="16" id="KW-1185">Reference proteome</keyword>
<evidence type="ECO:0000256" key="14">
    <source>
        <dbReference type="RuleBase" id="RU363109"/>
    </source>
</evidence>
<dbReference type="PANTHER" id="PTHR11035">
    <property type="entry name" value="VERY-LONG-CHAIN (3R)-3-HYDROXYACYL-COA DEHYDRATASE"/>
    <property type="match status" value="1"/>
</dbReference>
<evidence type="ECO:0000256" key="12">
    <source>
        <dbReference type="ARBA" id="ARBA00023239"/>
    </source>
</evidence>
<evidence type="ECO:0000256" key="9">
    <source>
        <dbReference type="ARBA" id="ARBA00023098"/>
    </source>
</evidence>
<evidence type="ECO:0000313" key="16">
    <source>
        <dbReference type="Proteomes" id="UP001176961"/>
    </source>
</evidence>
<keyword evidence="5 14" id="KW-0444">Lipid biosynthesis</keyword>
<evidence type="ECO:0000256" key="1">
    <source>
        <dbReference type="ARBA" id="ARBA00004141"/>
    </source>
</evidence>
<dbReference type="GO" id="GO:0030148">
    <property type="term" value="P:sphingolipid biosynthetic process"/>
    <property type="evidence" value="ECO:0007669"/>
    <property type="project" value="TreeGrafter"/>
</dbReference>
<evidence type="ECO:0000256" key="11">
    <source>
        <dbReference type="ARBA" id="ARBA00023160"/>
    </source>
</evidence>
<dbReference type="GO" id="GO:0042761">
    <property type="term" value="P:very long-chain fatty acid biosynthetic process"/>
    <property type="evidence" value="ECO:0007669"/>
    <property type="project" value="TreeGrafter"/>
</dbReference>
<evidence type="ECO:0000256" key="8">
    <source>
        <dbReference type="ARBA" id="ARBA00022989"/>
    </source>
</evidence>
<dbReference type="AlphaFoldDB" id="A0AA36GR32"/>
<evidence type="ECO:0000256" key="13">
    <source>
        <dbReference type="ARBA" id="ARBA00036671"/>
    </source>
</evidence>
<feature type="transmembrane region" description="Helical" evidence="14">
    <location>
        <begin position="240"/>
        <end position="262"/>
    </location>
</feature>
<evidence type="ECO:0000256" key="4">
    <source>
        <dbReference type="ARBA" id="ARBA00013122"/>
    </source>
</evidence>
<dbReference type="GO" id="GO:0030497">
    <property type="term" value="P:fatty acid elongation"/>
    <property type="evidence" value="ECO:0007669"/>
    <property type="project" value="TreeGrafter"/>
</dbReference>
<dbReference type="EMBL" id="CATQJL010000223">
    <property type="protein sequence ID" value="CAJ0596594.1"/>
    <property type="molecule type" value="Genomic_DNA"/>
</dbReference>
<feature type="transmembrane region" description="Helical" evidence="14">
    <location>
        <begin position="50"/>
        <end position="73"/>
    </location>
</feature>
<dbReference type="Proteomes" id="UP001176961">
    <property type="component" value="Unassembled WGS sequence"/>
</dbReference>
<feature type="transmembrane region" description="Helical" evidence="14">
    <location>
        <begin position="196"/>
        <end position="215"/>
    </location>
</feature>
<evidence type="ECO:0000256" key="2">
    <source>
        <dbReference type="ARBA" id="ARBA00005194"/>
    </source>
</evidence>
<evidence type="ECO:0000313" key="15">
    <source>
        <dbReference type="EMBL" id="CAJ0596594.1"/>
    </source>
</evidence>
<comment type="caution">
    <text evidence="15">The sequence shown here is derived from an EMBL/GenBank/DDBJ whole genome shotgun (WGS) entry which is preliminary data.</text>
</comment>
<keyword evidence="9 14" id="KW-0443">Lipid metabolism</keyword>
<dbReference type="InterPro" id="IPR007482">
    <property type="entry name" value="Tyr_Pase-like_PTPLA"/>
</dbReference>